<feature type="region of interest" description="Disordered" evidence="1">
    <location>
        <begin position="1"/>
        <end position="22"/>
    </location>
</feature>
<organism evidence="2 3">
    <name type="scientific">Camellia sinensis</name>
    <name type="common">Tea plant</name>
    <name type="synonym">Thea sinensis</name>
    <dbReference type="NCBI Taxonomy" id="4442"/>
    <lineage>
        <taxon>Eukaryota</taxon>
        <taxon>Viridiplantae</taxon>
        <taxon>Streptophyta</taxon>
        <taxon>Embryophyta</taxon>
        <taxon>Tracheophyta</taxon>
        <taxon>Spermatophyta</taxon>
        <taxon>Magnoliopsida</taxon>
        <taxon>eudicotyledons</taxon>
        <taxon>Gunneridae</taxon>
        <taxon>Pentapetalae</taxon>
        <taxon>asterids</taxon>
        <taxon>Ericales</taxon>
        <taxon>Theaceae</taxon>
        <taxon>Camellia</taxon>
    </lineage>
</organism>
<evidence type="ECO:0000256" key="1">
    <source>
        <dbReference type="SAM" id="MobiDB-lite"/>
    </source>
</evidence>
<reference evidence="3" key="1">
    <citation type="journal article" date="2020" name="Nat. Commun.">
        <title>Genome assembly of wild tea tree DASZ reveals pedigree and selection history of tea varieties.</title>
        <authorList>
            <person name="Zhang W."/>
            <person name="Zhang Y."/>
            <person name="Qiu H."/>
            <person name="Guo Y."/>
            <person name="Wan H."/>
            <person name="Zhang X."/>
            <person name="Scossa F."/>
            <person name="Alseekh S."/>
            <person name="Zhang Q."/>
            <person name="Wang P."/>
            <person name="Xu L."/>
            <person name="Schmidt M.H."/>
            <person name="Jia X."/>
            <person name="Li D."/>
            <person name="Zhu A."/>
            <person name="Guo F."/>
            <person name="Chen W."/>
            <person name="Ni D."/>
            <person name="Usadel B."/>
            <person name="Fernie A.R."/>
            <person name="Wen W."/>
        </authorList>
    </citation>
    <scope>NUCLEOTIDE SEQUENCE [LARGE SCALE GENOMIC DNA]</scope>
    <source>
        <strain evidence="3">cv. G240</strain>
    </source>
</reference>
<evidence type="ECO:0000313" key="3">
    <source>
        <dbReference type="Proteomes" id="UP000593564"/>
    </source>
</evidence>
<name>A0A7J7FU51_CAMSI</name>
<protein>
    <submittedName>
        <fullName evidence="2">Uncharacterized protein</fullName>
    </submittedName>
</protein>
<dbReference type="EMBL" id="JACBKZ010000014">
    <property type="protein sequence ID" value="KAF5931637.1"/>
    <property type="molecule type" value="Genomic_DNA"/>
</dbReference>
<dbReference type="AlphaFoldDB" id="A0A7J7FU51"/>
<gene>
    <name evidence="2" type="ORF">HYC85_027808</name>
</gene>
<dbReference type="Proteomes" id="UP000593564">
    <property type="component" value="Unassembled WGS sequence"/>
</dbReference>
<keyword evidence="3" id="KW-1185">Reference proteome</keyword>
<evidence type="ECO:0000313" key="2">
    <source>
        <dbReference type="EMBL" id="KAF5931637.1"/>
    </source>
</evidence>
<accession>A0A7J7FU51</accession>
<proteinExistence type="predicted"/>
<comment type="caution">
    <text evidence="2">The sequence shown here is derived from an EMBL/GenBank/DDBJ whole genome shotgun (WGS) entry which is preliminary data.</text>
</comment>
<sequence>MFSGAAPGLGQTDPVSMGPQFGPPFHVNLRRWGRGSRSSSASALYGDCAQSSRFDLCRWASGSSSTPLPFIGSRNQKRLPWAPALSSRDHEL</sequence>
<reference evidence="2 3" key="2">
    <citation type="submission" date="2020-07" db="EMBL/GenBank/DDBJ databases">
        <title>Genome assembly of wild tea tree DASZ reveals pedigree and selection history of tea varieties.</title>
        <authorList>
            <person name="Zhang W."/>
        </authorList>
    </citation>
    <scope>NUCLEOTIDE SEQUENCE [LARGE SCALE GENOMIC DNA]</scope>
    <source>
        <strain evidence="3">cv. G240</strain>
        <tissue evidence="2">Leaf</tissue>
    </source>
</reference>